<reference evidence="1" key="1">
    <citation type="submission" date="2020-03" db="EMBL/GenBank/DDBJ databases">
        <title>The deep terrestrial virosphere.</title>
        <authorList>
            <person name="Holmfeldt K."/>
            <person name="Nilsson E."/>
            <person name="Simone D."/>
            <person name="Lopez-Fernandez M."/>
            <person name="Wu X."/>
            <person name="de Brujin I."/>
            <person name="Lundin D."/>
            <person name="Andersson A."/>
            <person name="Bertilsson S."/>
            <person name="Dopson M."/>
        </authorList>
    </citation>
    <scope>NUCLEOTIDE SEQUENCE</scope>
    <source>
        <strain evidence="1">MM171A00921</strain>
    </source>
</reference>
<organism evidence="1">
    <name type="scientific">viral metagenome</name>
    <dbReference type="NCBI Taxonomy" id="1070528"/>
    <lineage>
        <taxon>unclassified sequences</taxon>
        <taxon>metagenomes</taxon>
        <taxon>organismal metagenomes</taxon>
    </lineage>
</organism>
<proteinExistence type="predicted"/>
<accession>A0A6M3LY08</accession>
<protein>
    <submittedName>
        <fullName evidence="1">Uncharacterized protein</fullName>
    </submittedName>
</protein>
<dbReference type="AlphaFoldDB" id="A0A6M3LY08"/>
<name>A0A6M3LY08_9ZZZZ</name>
<sequence length="231" mass="26599">MVNSIKLTNLEGRVLEALSKQRPRESYEYYPKEGNDTCGLAAMVYGQGALNCERVGGNICSGVSVAYSAKSSLSRALKSLWMKGMVKKCHPRYRRYWHKPNEWDRERGDVGFYGADLTGLNASWVNEEGVHCTDYVRASGFSQLPHRTRVWWILTDREKDIVEDITGIKRLRERCRNCECWDEDGDRCKIERIGKRALTLEECREEGYWHWVEYEGWVPGNIGTISSGESD</sequence>
<dbReference type="EMBL" id="MT143662">
    <property type="protein sequence ID" value="QJA99673.1"/>
    <property type="molecule type" value="Genomic_DNA"/>
</dbReference>
<gene>
    <name evidence="1" type="ORF">MM171A00921_0005</name>
</gene>
<evidence type="ECO:0000313" key="1">
    <source>
        <dbReference type="EMBL" id="QJA99673.1"/>
    </source>
</evidence>